<reference evidence="3" key="2">
    <citation type="submission" date="2020-12" db="EMBL/GenBank/DDBJ databases">
        <title>New Spironucleus salmonicida genome in near-complete chromosomes.</title>
        <authorList>
            <person name="Xu F."/>
            <person name="Kurt Z."/>
            <person name="Jimenez-Gonzalez A."/>
            <person name="Astvaldsson A."/>
            <person name="Andersson J.O."/>
            <person name="Svard S.G."/>
        </authorList>
    </citation>
    <scope>NUCLEOTIDE SEQUENCE</scope>
    <source>
        <strain evidence="3">ATCC 50377</strain>
    </source>
</reference>
<protein>
    <recommendedName>
        <fullName evidence="5">Transmembrane protein</fullName>
    </recommendedName>
</protein>
<evidence type="ECO:0000313" key="2">
    <source>
        <dbReference type="EMBL" id="EST45703.1"/>
    </source>
</evidence>
<name>V6LNA0_9EUKA</name>
<keyword evidence="4" id="KW-1185">Reference proteome</keyword>
<keyword evidence="1" id="KW-0472">Membrane</keyword>
<keyword evidence="1" id="KW-1133">Transmembrane helix</keyword>
<dbReference type="EMBL" id="KI546089">
    <property type="protein sequence ID" value="EST45703.1"/>
    <property type="molecule type" value="Genomic_DNA"/>
</dbReference>
<organism evidence="2">
    <name type="scientific">Spironucleus salmonicida</name>
    <dbReference type="NCBI Taxonomy" id="348837"/>
    <lineage>
        <taxon>Eukaryota</taxon>
        <taxon>Metamonada</taxon>
        <taxon>Diplomonadida</taxon>
        <taxon>Hexamitidae</taxon>
        <taxon>Hexamitinae</taxon>
        <taxon>Spironucleus</taxon>
    </lineage>
</organism>
<evidence type="ECO:0000313" key="4">
    <source>
        <dbReference type="Proteomes" id="UP000018208"/>
    </source>
</evidence>
<accession>V6LNA0</accession>
<feature type="transmembrane region" description="Helical" evidence="1">
    <location>
        <begin position="365"/>
        <end position="387"/>
    </location>
</feature>
<proteinExistence type="predicted"/>
<sequence length="436" mass="51334">MKQGNRFAVLSNAPDTPFEIVEQEQMTPFQHFVKIFAPQYNSTDTLIKSIVRDAKIAQIQINNKLFTQIFNLNEPYSLLSSKHQTKCTLLLSNGDQILEYIMLFASQNFSDSRLSNDMNLRLILQSCDKNIMEQILIKYLDMCTWQEGINNVRFLKFLLFASGQSFTQVVQQKIQLILVQLFEQKIKKLINKTTIIQFEDILGYIDLVQQFYEQLKITAPQQLQVLFTLIIIKISQKDTYILVNRQKIFYVSDKIRETYQIQLKFLMNTKSNLTQNSFIAAIDYIDKLNIQKIDENVSQIFETTVIDITHIPNYTLDLIKQDLYKSCKFYNLAINQIEKNQLQNYNNRIVVNKKVQDDIAPQKSLYLNLQIIVFIISLMLSIIYINLDQNEIIINFFKDIFNQFCQFVISLQASYKLGEKDFYYQLNNQRSSRQQK</sequence>
<dbReference type="EMBL" id="AUWU02000002">
    <property type="protein sequence ID" value="KAH0576573.1"/>
    <property type="molecule type" value="Genomic_DNA"/>
</dbReference>
<keyword evidence="1" id="KW-0812">Transmembrane</keyword>
<evidence type="ECO:0000256" key="1">
    <source>
        <dbReference type="SAM" id="Phobius"/>
    </source>
</evidence>
<dbReference type="Proteomes" id="UP000018208">
    <property type="component" value="Unassembled WGS sequence"/>
</dbReference>
<evidence type="ECO:0000313" key="3">
    <source>
        <dbReference type="EMBL" id="KAH0576573.1"/>
    </source>
</evidence>
<evidence type="ECO:0008006" key="5">
    <source>
        <dbReference type="Google" id="ProtNLM"/>
    </source>
</evidence>
<dbReference type="AlphaFoldDB" id="V6LNA0"/>
<reference evidence="2 3" key="1">
    <citation type="journal article" date="2014" name="PLoS Genet.">
        <title>The Genome of Spironucleus salmonicida Highlights a Fish Pathogen Adapted to Fluctuating Environments.</title>
        <authorList>
            <person name="Xu F."/>
            <person name="Jerlstrom-Hultqvist J."/>
            <person name="Einarsson E."/>
            <person name="Astvaldsson A."/>
            <person name="Svard S.G."/>
            <person name="Andersson J.O."/>
        </authorList>
    </citation>
    <scope>NUCLEOTIDE SEQUENCE</scope>
    <source>
        <strain evidence="3">ATCC 50377</strain>
    </source>
</reference>
<dbReference type="VEuPathDB" id="GiardiaDB:SS50377_22137"/>
<gene>
    <name evidence="2" type="ORF">SS50377_14274</name>
    <name evidence="3" type="ORF">SS50377_22137</name>
</gene>